<feature type="non-terminal residue" evidence="5">
    <location>
        <position position="288"/>
    </location>
</feature>
<gene>
    <name evidence="5" type="ORF">A3C72_01605</name>
</gene>
<feature type="region of interest" description="Disordered" evidence="3">
    <location>
        <begin position="141"/>
        <end position="161"/>
    </location>
</feature>
<dbReference type="Proteomes" id="UP000177130">
    <property type="component" value="Unassembled WGS sequence"/>
</dbReference>
<name>A0A1G2MIQ9_9BACT</name>
<proteinExistence type="predicted"/>
<keyword evidence="2" id="KW-0479">Metal-binding</keyword>
<dbReference type="GO" id="GO:0046872">
    <property type="term" value="F:metal ion binding"/>
    <property type="evidence" value="ECO:0007669"/>
    <property type="project" value="UniProtKB-KW"/>
</dbReference>
<accession>A0A1G2MIQ9</accession>
<evidence type="ECO:0000313" key="6">
    <source>
        <dbReference type="Proteomes" id="UP000177130"/>
    </source>
</evidence>
<feature type="domain" description="DDE Tnp4" evidence="4">
    <location>
        <begin position="135"/>
        <end position="288"/>
    </location>
</feature>
<comment type="caution">
    <text evidence="5">The sequence shown here is derived from an EMBL/GenBank/DDBJ whole genome shotgun (WGS) entry which is preliminary data.</text>
</comment>
<evidence type="ECO:0000313" key="5">
    <source>
        <dbReference type="EMBL" id="OHA23614.1"/>
    </source>
</evidence>
<evidence type="ECO:0000256" key="3">
    <source>
        <dbReference type="SAM" id="MobiDB-lite"/>
    </source>
</evidence>
<sequence>MDIDRVLNNNNRLCRAVLGVRKITFEKLLTTFRQIIVEEAESKKRKRAFGGGSNGNIKDPRKKLFFILWYLKVYPTFDVAAYVFASSKSRTHGWAHKILPILEKTLGRKLVLPKRRINSVEEFFNLFPEVKEVMLDGVERPTVRSKKAKQQNKHYSGKKKRHTRKNLVLVNGKKNILLVTPTKHGRVHDKKLFDKNLIALRIPEKISLLVDTGFQEIQKIHENTLIPKKKPRGGFLTEAEKAWNRVISSVRMAVEHAIGGFKRFGATSHIFRNKNGIDDKFVSVCAGL</sequence>
<evidence type="ECO:0000256" key="2">
    <source>
        <dbReference type="ARBA" id="ARBA00022723"/>
    </source>
</evidence>
<reference evidence="5 6" key="1">
    <citation type="journal article" date="2016" name="Nat. Commun.">
        <title>Thousands of microbial genomes shed light on interconnected biogeochemical processes in an aquifer system.</title>
        <authorList>
            <person name="Anantharaman K."/>
            <person name="Brown C.T."/>
            <person name="Hug L.A."/>
            <person name="Sharon I."/>
            <person name="Castelle C.J."/>
            <person name="Probst A.J."/>
            <person name="Thomas B.C."/>
            <person name="Singh A."/>
            <person name="Wilkins M.J."/>
            <person name="Karaoz U."/>
            <person name="Brodie E.L."/>
            <person name="Williams K.H."/>
            <person name="Hubbard S.S."/>
            <person name="Banfield J.F."/>
        </authorList>
    </citation>
    <scope>NUCLEOTIDE SEQUENCE [LARGE SCALE GENOMIC DNA]</scope>
</reference>
<dbReference type="Pfam" id="PF13359">
    <property type="entry name" value="DDE_Tnp_4"/>
    <property type="match status" value="1"/>
</dbReference>
<dbReference type="EMBL" id="MHRK01000029">
    <property type="protein sequence ID" value="OHA23614.1"/>
    <property type="molecule type" value="Genomic_DNA"/>
</dbReference>
<feature type="compositionally biased region" description="Basic residues" evidence="3">
    <location>
        <begin position="143"/>
        <end position="161"/>
    </location>
</feature>
<evidence type="ECO:0000256" key="1">
    <source>
        <dbReference type="ARBA" id="ARBA00001968"/>
    </source>
</evidence>
<evidence type="ECO:0000259" key="4">
    <source>
        <dbReference type="Pfam" id="PF13359"/>
    </source>
</evidence>
<protein>
    <recommendedName>
        <fullName evidence="4">DDE Tnp4 domain-containing protein</fullName>
    </recommendedName>
</protein>
<organism evidence="5 6">
    <name type="scientific">Candidatus Taylorbacteria bacterium RIFCSPHIGHO2_02_FULL_43_32b</name>
    <dbReference type="NCBI Taxonomy" id="1802306"/>
    <lineage>
        <taxon>Bacteria</taxon>
        <taxon>Candidatus Tayloriibacteriota</taxon>
    </lineage>
</organism>
<comment type="cofactor">
    <cofactor evidence="1">
        <name>a divalent metal cation</name>
        <dbReference type="ChEBI" id="CHEBI:60240"/>
    </cofactor>
</comment>
<dbReference type="AlphaFoldDB" id="A0A1G2MIQ9"/>
<dbReference type="InterPro" id="IPR027806">
    <property type="entry name" value="HARBI1_dom"/>
</dbReference>